<dbReference type="Proteomes" id="UP000650224">
    <property type="component" value="Unassembled WGS sequence"/>
</dbReference>
<dbReference type="Pfam" id="PF00218">
    <property type="entry name" value="IGPS"/>
    <property type="match status" value="1"/>
</dbReference>
<evidence type="ECO:0000256" key="6">
    <source>
        <dbReference type="ARBA" id="ARBA00022822"/>
    </source>
</evidence>
<dbReference type="InterPro" id="IPR013785">
    <property type="entry name" value="Aldolase_TIM"/>
</dbReference>
<accession>A0A8I0LEW8</accession>
<dbReference type="GO" id="GO:0004425">
    <property type="term" value="F:indole-3-glycerol-phosphate synthase activity"/>
    <property type="evidence" value="ECO:0007669"/>
    <property type="project" value="UniProtKB-EC"/>
</dbReference>
<organism evidence="10 11">
    <name type="scientific">Corynebacterium gallinarum</name>
    <dbReference type="NCBI Taxonomy" id="2762214"/>
    <lineage>
        <taxon>Bacteria</taxon>
        <taxon>Bacillati</taxon>
        <taxon>Actinomycetota</taxon>
        <taxon>Actinomycetes</taxon>
        <taxon>Mycobacteriales</taxon>
        <taxon>Corynebacteriaceae</taxon>
        <taxon>Corynebacterium</taxon>
    </lineage>
</organism>
<dbReference type="InterPro" id="IPR045186">
    <property type="entry name" value="Indole-3-glycerol_P_synth"/>
</dbReference>
<evidence type="ECO:0000259" key="9">
    <source>
        <dbReference type="Pfam" id="PF00218"/>
    </source>
</evidence>
<name>A0A8I0LEW8_9CORY</name>
<dbReference type="UniPathway" id="UPA00035">
    <property type="reaction ID" value="UER00043"/>
</dbReference>
<evidence type="ECO:0000256" key="2">
    <source>
        <dbReference type="ARBA" id="ARBA00004696"/>
    </source>
</evidence>
<keyword evidence="7" id="KW-0057">Aromatic amino acid biosynthesis</keyword>
<gene>
    <name evidence="10" type="ORF">H9627_00810</name>
</gene>
<dbReference type="GO" id="GO:0000162">
    <property type="term" value="P:L-tryptophan biosynthetic process"/>
    <property type="evidence" value="ECO:0007669"/>
    <property type="project" value="UniProtKB-UniPathway"/>
</dbReference>
<dbReference type="SUPFAM" id="SSF51366">
    <property type="entry name" value="Ribulose-phoshate binding barrel"/>
    <property type="match status" value="1"/>
</dbReference>
<evidence type="ECO:0000256" key="3">
    <source>
        <dbReference type="ARBA" id="ARBA00012362"/>
    </source>
</evidence>
<keyword evidence="11" id="KW-1185">Reference proteome</keyword>
<dbReference type="PANTHER" id="PTHR22854:SF2">
    <property type="entry name" value="INDOLE-3-GLYCEROL-PHOSPHATE SYNTHASE"/>
    <property type="match status" value="1"/>
</dbReference>
<dbReference type="RefSeq" id="WP_191732134.1">
    <property type="nucleotide sequence ID" value="NZ_JACSPR010000001.1"/>
</dbReference>
<evidence type="ECO:0000313" key="10">
    <source>
        <dbReference type="EMBL" id="MBD8028879.1"/>
    </source>
</evidence>
<dbReference type="AlphaFoldDB" id="A0A8I0LEW8"/>
<dbReference type="EMBL" id="JACSPR010000001">
    <property type="protein sequence ID" value="MBD8028879.1"/>
    <property type="molecule type" value="Genomic_DNA"/>
</dbReference>
<dbReference type="GO" id="GO:0004640">
    <property type="term" value="F:phosphoribosylanthranilate isomerase activity"/>
    <property type="evidence" value="ECO:0007669"/>
    <property type="project" value="TreeGrafter"/>
</dbReference>
<evidence type="ECO:0000256" key="5">
    <source>
        <dbReference type="ARBA" id="ARBA00022793"/>
    </source>
</evidence>
<comment type="caution">
    <text evidence="10">The sequence shown here is derived from an EMBL/GenBank/DDBJ whole genome shotgun (WGS) entry which is preliminary data.</text>
</comment>
<evidence type="ECO:0000256" key="1">
    <source>
        <dbReference type="ARBA" id="ARBA00001633"/>
    </source>
</evidence>
<dbReference type="Gene3D" id="3.20.20.70">
    <property type="entry name" value="Aldolase class I"/>
    <property type="match status" value="1"/>
</dbReference>
<evidence type="ECO:0000256" key="8">
    <source>
        <dbReference type="ARBA" id="ARBA00023239"/>
    </source>
</evidence>
<sequence>MVTVENRILQDVAAEVATREARVTFRDVKDQSRSPGLPAALDVRSVFLGSGCNLVAGFDRFASDWSDHKDPVDFATRLEECGASVLSYMVRRGRFDIAAQDIRDIKAAVDLPLLLDDLIVDPYQIHEARVLGADALALAVWTMDQHKLAALLDRTESLGMTALVEVRNPGEAARAVEVGASVVAIDITGYQGPKTLPEAFAGVCSQLPPETARIVLGGCWTPKELMAFARQSADAIYVPHNPLASTRSLISAGMHPACPSR</sequence>
<evidence type="ECO:0000313" key="11">
    <source>
        <dbReference type="Proteomes" id="UP000650224"/>
    </source>
</evidence>
<evidence type="ECO:0000256" key="7">
    <source>
        <dbReference type="ARBA" id="ARBA00023141"/>
    </source>
</evidence>
<dbReference type="EC" id="4.1.1.48" evidence="3"/>
<comment type="pathway">
    <text evidence="2">Amino-acid biosynthesis; L-tryptophan biosynthesis; L-tryptophan from chorismate: step 4/5.</text>
</comment>
<keyword evidence="4" id="KW-0028">Amino-acid biosynthesis</keyword>
<keyword evidence="6" id="KW-0822">Tryptophan biosynthesis</keyword>
<proteinExistence type="predicted"/>
<dbReference type="InterPro" id="IPR013798">
    <property type="entry name" value="Indole-3-glycerol_P_synth_dom"/>
</dbReference>
<evidence type="ECO:0000256" key="4">
    <source>
        <dbReference type="ARBA" id="ARBA00022605"/>
    </source>
</evidence>
<feature type="domain" description="Indole-3-glycerol phosphate synthase" evidence="9">
    <location>
        <begin position="7"/>
        <end position="238"/>
    </location>
</feature>
<protein>
    <recommendedName>
        <fullName evidence="3">indole-3-glycerol-phosphate synthase</fullName>
        <ecNumber evidence="3">4.1.1.48</ecNumber>
    </recommendedName>
</protein>
<reference evidence="10 11" key="1">
    <citation type="submission" date="2020-08" db="EMBL/GenBank/DDBJ databases">
        <title>A Genomic Blueprint of the Chicken Gut Microbiome.</title>
        <authorList>
            <person name="Gilroy R."/>
            <person name="Ravi A."/>
            <person name="Getino M."/>
            <person name="Pursley I."/>
            <person name="Horton D.L."/>
            <person name="Alikhan N.-F."/>
            <person name="Baker D."/>
            <person name="Gharbi K."/>
            <person name="Hall N."/>
            <person name="Watson M."/>
            <person name="Adriaenssens E.M."/>
            <person name="Foster-Nyarko E."/>
            <person name="Jarju S."/>
            <person name="Secka A."/>
            <person name="Antonio M."/>
            <person name="Oren A."/>
            <person name="Chaudhuri R."/>
            <person name="La Ragione R.M."/>
            <person name="Hildebrand F."/>
            <person name="Pallen M.J."/>
        </authorList>
    </citation>
    <scope>NUCLEOTIDE SEQUENCE [LARGE SCALE GENOMIC DNA]</scope>
    <source>
        <strain evidence="10 11">Sa1YVA5</strain>
    </source>
</reference>
<comment type="catalytic activity">
    <reaction evidence="1">
        <text>1-(2-carboxyphenylamino)-1-deoxy-D-ribulose 5-phosphate + H(+) = (1S,2R)-1-C-(indol-3-yl)glycerol 3-phosphate + CO2 + H2O</text>
        <dbReference type="Rhea" id="RHEA:23476"/>
        <dbReference type="ChEBI" id="CHEBI:15377"/>
        <dbReference type="ChEBI" id="CHEBI:15378"/>
        <dbReference type="ChEBI" id="CHEBI:16526"/>
        <dbReference type="ChEBI" id="CHEBI:58613"/>
        <dbReference type="ChEBI" id="CHEBI:58866"/>
        <dbReference type="EC" id="4.1.1.48"/>
    </reaction>
</comment>
<dbReference type="InterPro" id="IPR011060">
    <property type="entry name" value="RibuloseP-bd_barrel"/>
</dbReference>
<dbReference type="PANTHER" id="PTHR22854">
    <property type="entry name" value="TRYPTOPHAN BIOSYNTHESIS PROTEIN"/>
    <property type="match status" value="1"/>
</dbReference>
<keyword evidence="5" id="KW-0210">Decarboxylase</keyword>
<keyword evidence="8" id="KW-0456">Lyase</keyword>